<dbReference type="CDD" id="cd04590">
    <property type="entry name" value="CBS_pair_CorC_HlyC_assoc"/>
    <property type="match status" value="1"/>
</dbReference>
<evidence type="ECO:0000256" key="6">
    <source>
        <dbReference type="ARBA" id="ARBA00022989"/>
    </source>
</evidence>
<organism evidence="9 10">
    <name type="scientific">Glycocaulis alkaliphilus</name>
    <dbReference type="NCBI Taxonomy" id="1434191"/>
    <lineage>
        <taxon>Bacteria</taxon>
        <taxon>Pseudomonadati</taxon>
        <taxon>Pseudomonadota</taxon>
        <taxon>Alphaproteobacteria</taxon>
        <taxon>Maricaulales</taxon>
        <taxon>Maricaulaceae</taxon>
        <taxon>Glycocaulis</taxon>
    </lineage>
</organism>
<evidence type="ECO:0000313" key="9">
    <source>
        <dbReference type="EMBL" id="AZU05197.1"/>
    </source>
</evidence>
<dbReference type="InterPro" id="IPR002550">
    <property type="entry name" value="CNNM"/>
</dbReference>
<proteinExistence type="inferred from homology"/>
<evidence type="ECO:0000256" key="2">
    <source>
        <dbReference type="ARBA" id="ARBA00006446"/>
    </source>
</evidence>
<comment type="similarity">
    <text evidence="2">Belongs to the UPF0053 family. Hemolysin C subfamily.</text>
</comment>
<dbReference type="InterPro" id="IPR005170">
    <property type="entry name" value="Transptr-assoc_dom"/>
</dbReference>
<dbReference type="InterPro" id="IPR044751">
    <property type="entry name" value="Ion_transp-like_CBS"/>
</dbReference>
<dbReference type="Pfam" id="PF03471">
    <property type="entry name" value="CorC_HlyC"/>
    <property type="match status" value="1"/>
</dbReference>
<dbReference type="Pfam" id="PF01595">
    <property type="entry name" value="CNNM"/>
    <property type="match status" value="1"/>
</dbReference>
<dbReference type="Gene3D" id="3.10.580.10">
    <property type="entry name" value="CBS-domain"/>
    <property type="match status" value="1"/>
</dbReference>
<comment type="subcellular location">
    <subcellularLocation>
        <location evidence="1">Cell membrane</location>
        <topology evidence="1">Multi-pass membrane protein</topology>
    </subcellularLocation>
</comment>
<dbReference type="PANTHER" id="PTHR22777:SF32">
    <property type="entry name" value="UPF0053 INNER MEMBRANE PROTEIN YFJD"/>
    <property type="match status" value="1"/>
</dbReference>
<dbReference type="AlphaFoldDB" id="A0A3T0ED23"/>
<keyword evidence="10" id="KW-1185">Reference proteome</keyword>
<sequence>MEFVFEAWMGWAFAAILLLLLLSAFFSGSETALTATSKARMLALEKEKNGAAARVSLLIEDRESLIGGILLGNNLVNILASSIAAAVFLAMFGDAGVPIATLVMTALVLVFAEVMPKTYALSNPDRLAMFVSLPIRIVTAVFGPVVAGVQVVVRGTLRLIGANVTGPVLSAHEEIRGQIDMHLQEGGVVKHDRDMLGGVLDLRELTVDDVMVHRKNLVMLDIDQPVEQLVETALTSPHTRLPLWQGEPENIVGILHVRDLARALHGMGGDSSKLDIASLKREPWFVPETTELFDQLNTFRTKREHFALVVDEYGALMGVVTLEDILEEIVGEIEDEHDLAPPGEFKREADGSVIVDGATGIREINRALDWELPDDEAVTIAGLVIHEAQTIPEPGQRFRFHDVQFDILERRRNQITKVKLTPLGEEE</sequence>
<dbReference type="RefSeq" id="WP_233352397.1">
    <property type="nucleotide sequence ID" value="NZ_BMFB01000001.1"/>
</dbReference>
<dbReference type="SUPFAM" id="SSF56176">
    <property type="entry name" value="FAD-binding/transporter-associated domain-like"/>
    <property type="match status" value="1"/>
</dbReference>
<evidence type="ECO:0000256" key="7">
    <source>
        <dbReference type="ARBA" id="ARBA00023122"/>
    </source>
</evidence>
<name>A0A3T0ED23_9PROT</name>
<dbReference type="InterPro" id="IPR036318">
    <property type="entry name" value="FAD-bd_PCMH-like_sf"/>
</dbReference>
<evidence type="ECO:0000256" key="4">
    <source>
        <dbReference type="ARBA" id="ARBA00022692"/>
    </source>
</evidence>
<evidence type="ECO:0000256" key="5">
    <source>
        <dbReference type="ARBA" id="ARBA00022737"/>
    </source>
</evidence>
<evidence type="ECO:0000256" key="8">
    <source>
        <dbReference type="ARBA" id="ARBA00023136"/>
    </source>
</evidence>
<protein>
    <submittedName>
        <fullName evidence="9">Uncharacterized protein</fullName>
    </submittedName>
</protein>
<dbReference type="SMART" id="SM01091">
    <property type="entry name" value="CorC_HlyC"/>
    <property type="match status" value="1"/>
</dbReference>
<keyword evidence="7" id="KW-0129">CBS domain</keyword>
<evidence type="ECO:0000313" key="10">
    <source>
        <dbReference type="Proteomes" id="UP000286954"/>
    </source>
</evidence>
<dbReference type="InterPro" id="IPR000644">
    <property type="entry name" value="CBS_dom"/>
</dbReference>
<dbReference type="Pfam" id="PF00571">
    <property type="entry name" value="CBS"/>
    <property type="match status" value="2"/>
</dbReference>
<keyword evidence="3" id="KW-1003">Cell membrane</keyword>
<dbReference type="GO" id="GO:0005886">
    <property type="term" value="C:plasma membrane"/>
    <property type="evidence" value="ECO:0007669"/>
    <property type="project" value="UniProtKB-SubCell"/>
</dbReference>
<dbReference type="PANTHER" id="PTHR22777">
    <property type="entry name" value="HEMOLYSIN-RELATED"/>
    <property type="match status" value="1"/>
</dbReference>
<dbReference type="PROSITE" id="PS51846">
    <property type="entry name" value="CNNM"/>
    <property type="match status" value="1"/>
</dbReference>
<dbReference type="GO" id="GO:0050660">
    <property type="term" value="F:flavin adenine dinucleotide binding"/>
    <property type="evidence" value="ECO:0007669"/>
    <property type="project" value="InterPro"/>
</dbReference>
<dbReference type="InterPro" id="IPR046342">
    <property type="entry name" value="CBS_dom_sf"/>
</dbReference>
<keyword evidence="6" id="KW-1133">Transmembrane helix</keyword>
<dbReference type="KEGG" id="gak:X907_2686"/>
<dbReference type="SMART" id="SM00116">
    <property type="entry name" value="CBS"/>
    <property type="match status" value="2"/>
</dbReference>
<keyword evidence="4" id="KW-0812">Transmembrane</keyword>
<dbReference type="Proteomes" id="UP000286954">
    <property type="component" value="Chromosome"/>
</dbReference>
<dbReference type="FunFam" id="3.10.580.10:FF:000002">
    <property type="entry name" value="Magnesium/cobalt efflux protein CorC"/>
    <property type="match status" value="1"/>
</dbReference>
<dbReference type="EMBL" id="CP018911">
    <property type="protein sequence ID" value="AZU05197.1"/>
    <property type="molecule type" value="Genomic_DNA"/>
</dbReference>
<reference evidence="9 10" key="1">
    <citation type="submission" date="2016-12" db="EMBL/GenBank/DDBJ databases">
        <title>The genome of dimorphic prosthecate Glycocaulis alkaliphilus 6b-8t, isolated from crude oil dictates its adaptability in petroleum environments.</title>
        <authorList>
            <person name="Wu X.-L."/>
            <person name="Geng S."/>
        </authorList>
    </citation>
    <scope>NUCLEOTIDE SEQUENCE [LARGE SCALE GENOMIC DNA]</scope>
    <source>
        <strain evidence="9 10">6B-8</strain>
    </source>
</reference>
<accession>A0A3T0ED23</accession>
<evidence type="ECO:0000256" key="3">
    <source>
        <dbReference type="ARBA" id="ARBA00022475"/>
    </source>
</evidence>
<gene>
    <name evidence="9" type="ORF">X907_2686</name>
</gene>
<keyword evidence="5" id="KW-0677">Repeat</keyword>
<evidence type="ECO:0000256" key="1">
    <source>
        <dbReference type="ARBA" id="ARBA00004651"/>
    </source>
</evidence>
<dbReference type="PROSITE" id="PS51371">
    <property type="entry name" value="CBS"/>
    <property type="match status" value="2"/>
</dbReference>
<dbReference type="SUPFAM" id="SSF54631">
    <property type="entry name" value="CBS-domain pair"/>
    <property type="match status" value="1"/>
</dbReference>
<dbReference type="Gene3D" id="3.30.465.10">
    <property type="match status" value="1"/>
</dbReference>
<keyword evidence="8" id="KW-0472">Membrane</keyword>
<dbReference type="InterPro" id="IPR016169">
    <property type="entry name" value="FAD-bd_PCMH_sub2"/>
</dbReference>